<protein>
    <submittedName>
        <fullName evidence="1 2">Uncharacterized protein</fullName>
    </submittedName>
</protein>
<dbReference type="EnsemblPlants" id="Pp3c4_13700V3.1">
    <property type="protein sequence ID" value="PAC:32921019.CDS.1"/>
    <property type="gene ID" value="Pp3c4_13700"/>
</dbReference>
<accession>A0A2K1KND8</accession>
<sequence length="78" mass="9334">MKISKLLENRFRQFELTHSITNINIGNYFAPLNINYNTFVPYKLNKHSLFIGTWIELSVFPINRKSLLKKRLLYCDIK</sequence>
<dbReference type="AlphaFoldDB" id="A0A2K1KND8"/>
<dbReference type="EnsemblPlants" id="Pp3c4_13700V3.2">
    <property type="protein sequence ID" value="PAC:32921020.CDS.1"/>
    <property type="gene ID" value="Pp3c4_13700"/>
</dbReference>
<evidence type="ECO:0000313" key="2">
    <source>
        <dbReference type="EnsemblPlants" id="PAC:32921019.CDS.1"/>
    </source>
</evidence>
<dbReference type="EMBL" id="ABEU02000004">
    <property type="protein sequence ID" value="PNR55277.1"/>
    <property type="molecule type" value="Genomic_DNA"/>
</dbReference>
<dbReference type="Gramene" id="Pp3c4_13700V3.1">
    <property type="protein sequence ID" value="PAC:32921019.CDS.1"/>
    <property type="gene ID" value="Pp3c4_13700"/>
</dbReference>
<dbReference type="Gramene" id="Pp3c4_13700V3.2">
    <property type="protein sequence ID" value="PAC:32921020.CDS.1"/>
    <property type="gene ID" value="Pp3c4_13700"/>
</dbReference>
<proteinExistence type="predicted"/>
<name>A0A2K1KND8_PHYPA</name>
<keyword evidence="3" id="KW-1185">Reference proteome</keyword>
<evidence type="ECO:0000313" key="1">
    <source>
        <dbReference type="EMBL" id="PNR55277.1"/>
    </source>
</evidence>
<reference evidence="1 3" key="2">
    <citation type="journal article" date="2018" name="Plant J.">
        <title>The Physcomitrella patens chromosome-scale assembly reveals moss genome structure and evolution.</title>
        <authorList>
            <person name="Lang D."/>
            <person name="Ullrich K.K."/>
            <person name="Murat F."/>
            <person name="Fuchs J."/>
            <person name="Jenkins J."/>
            <person name="Haas F.B."/>
            <person name="Piednoel M."/>
            <person name="Gundlach H."/>
            <person name="Van Bel M."/>
            <person name="Meyberg R."/>
            <person name="Vives C."/>
            <person name="Morata J."/>
            <person name="Symeonidi A."/>
            <person name="Hiss M."/>
            <person name="Muchero W."/>
            <person name="Kamisugi Y."/>
            <person name="Saleh O."/>
            <person name="Blanc G."/>
            <person name="Decker E.L."/>
            <person name="van Gessel N."/>
            <person name="Grimwood J."/>
            <person name="Hayes R.D."/>
            <person name="Graham S.W."/>
            <person name="Gunter L.E."/>
            <person name="McDaniel S.F."/>
            <person name="Hoernstein S.N.W."/>
            <person name="Larsson A."/>
            <person name="Li F.W."/>
            <person name="Perroud P.F."/>
            <person name="Phillips J."/>
            <person name="Ranjan P."/>
            <person name="Rokshar D.S."/>
            <person name="Rothfels C.J."/>
            <person name="Schneider L."/>
            <person name="Shu S."/>
            <person name="Stevenson D.W."/>
            <person name="Thummler F."/>
            <person name="Tillich M."/>
            <person name="Villarreal Aguilar J.C."/>
            <person name="Widiez T."/>
            <person name="Wong G.K."/>
            <person name="Wymore A."/>
            <person name="Zhang Y."/>
            <person name="Zimmer A.D."/>
            <person name="Quatrano R.S."/>
            <person name="Mayer K.F.X."/>
            <person name="Goodstein D."/>
            <person name="Casacuberta J.M."/>
            <person name="Vandepoele K."/>
            <person name="Reski R."/>
            <person name="Cuming A.C."/>
            <person name="Tuskan G.A."/>
            <person name="Maumus F."/>
            <person name="Salse J."/>
            <person name="Schmutz J."/>
            <person name="Rensing S.A."/>
        </authorList>
    </citation>
    <scope>NUCLEOTIDE SEQUENCE [LARGE SCALE GENOMIC DNA]</scope>
    <source>
        <strain evidence="2 3">cv. Gransden 2004</strain>
    </source>
</reference>
<reference evidence="2" key="3">
    <citation type="submission" date="2020-12" db="UniProtKB">
        <authorList>
            <consortium name="EnsemblPlants"/>
        </authorList>
    </citation>
    <scope>IDENTIFICATION</scope>
</reference>
<organism evidence="1">
    <name type="scientific">Physcomitrium patens</name>
    <name type="common">Spreading-leaved earth moss</name>
    <name type="synonym">Physcomitrella patens</name>
    <dbReference type="NCBI Taxonomy" id="3218"/>
    <lineage>
        <taxon>Eukaryota</taxon>
        <taxon>Viridiplantae</taxon>
        <taxon>Streptophyta</taxon>
        <taxon>Embryophyta</taxon>
        <taxon>Bryophyta</taxon>
        <taxon>Bryophytina</taxon>
        <taxon>Bryopsida</taxon>
        <taxon>Funariidae</taxon>
        <taxon>Funariales</taxon>
        <taxon>Funariaceae</taxon>
        <taxon>Physcomitrium</taxon>
    </lineage>
</organism>
<gene>
    <name evidence="1" type="ORF">PHYPA_006173</name>
</gene>
<evidence type="ECO:0000313" key="3">
    <source>
        <dbReference type="Proteomes" id="UP000006727"/>
    </source>
</evidence>
<dbReference type="InParanoid" id="A0A2K1KND8"/>
<reference evidence="1 3" key="1">
    <citation type="journal article" date="2008" name="Science">
        <title>The Physcomitrella genome reveals evolutionary insights into the conquest of land by plants.</title>
        <authorList>
            <person name="Rensing S."/>
            <person name="Lang D."/>
            <person name="Zimmer A."/>
            <person name="Terry A."/>
            <person name="Salamov A."/>
            <person name="Shapiro H."/>
            <person name="Nishiyama T."/>
            <person name="Perroud P.-F."/>
            <person name="Lindquist E."/>
            <person name="Kamisugi Y."/>
            <person name="Tanahashi T."/>
            <person name="Sakakibara K."/>
            <person name="Fujita T."/>
            <person name="Oishi K."/>
            <person name="Shin-I T."/>
            <person name="Kuroki Y."/>
            <person name="Toyoda A."/>
            <person name="Suzuki Y."/>
            <person name="Hashimoto A."/>
            <person name="Yamaguchi K."/>
            <person name="Sugano A."/>
            <person name="Kohara Y."/>
            <person name="Fujiyama A."/>
            <person name="Anterola A."/>
            <person name="Aoki S."/>
            <person name="Ashton N."/>
            <person name="Barbazuk W.B."/>
            <person name="Barker E."/>
            <person name="Bennetzen J."/>
            <person name="Bezanilla M."/>
            <person name="Blankenship R."/>
            <person name="Cho S.H."/>
            <person name="Dutcher S."/>
            <person name="Estelle M."/>
            <person name="Fawcett J.A."/>
            <person name="Gundlach H."/>
            <person name="Hanada K."/>
            <person name="Heyl A."/>
            <person name="Hicks K.A."/>
            <person name="Hugh J."/>
            <person name="Lohr M."/>
            <person name="Mayer K."/>
            <person name="Melkozernov A."/>
            <person name="Murata T."/>
            <person name="Nelson D."/>
            <person name="Pils B."/>
            <person name="Prigge M."/>
            <person name="Reiss B."/>
            <person name="Renner T."/>
            <person name="Rombauts S."/>
            <person name="Rushton P."/>
            <person name="Sanderfoot A."/>
            <person name="Schween G."/>
            <person name="Shiu S.-H."/>
            <person name="Stueber K."/>
            <person name="Theodoulou F.L."/>
            <person name="Tu H."/>
            <person name="Van de Peer Y."/>
            <person name="Verrier P.J."/>
            <person name="Waters E."/>
            <person name="Wood A."/>
            <person name="Yang L."/>
            <person name="Cove D."/>
            <person name="Cuming A."/>
            <person name="Hasebe M."/>
            <person name="Lucas S."/>
            <person name="Mishler D.B."/>
            <person name="Reski R."/>
            <person name="Grigoriev I."/>
            <person name="Quatrano R.S."/>
            <person name="Boore J.L."/>
        </authorList>
    </citation>
    <scope>NUCLEOTIDE SEQUENCE [LARGE SCALE GENOMIC DNA]</scope>
    <source>
        <strain evidence="2 3">cv. Gransden 2004</strain>
    </source>
</reference>
<dbReference type="Proteomes" id="UP000006727">
    <property type="component" value="Chromosome 4"/>
</dbReference>